<feature type="compositionally biased region" description="Basic and acidic residues" evidence="1">
    <location>
        <begin position="77"/>
        <end position="100"/>
    </location>
</feature>
<sequence>MTQKSGLKGTLSLLKKTYKTSARPSSSSPTPGGPAEEEEDEVVAESKDGSALIRLSPAPQGEDVLSVELQPGGGRRGGREEPRQQQEEEEEEKKKGEPKE</sequence>
<reference evidence="2" key="1">
    <citation type="submission" date="2021-01" db="EMBL/GenBank/DDBJ databases">
        <title>A chromosome-scale assembly of European eel, Anguilla anguilla.</title>
        <authorList>
            <person name="Henkel C."/>
            <person name="Jong-Raadsen S.A."/>
            <person name="Dufour S."/>
            <person name="Weltzien F.-A."/>
            <person name="Palstra A.P."/>
            <person name="Pelster B."/>
            <person name="Spaink H.P."/>
            <person name="Van Den Thillart G.E."/>
            <person name="Jansen H."/>
            <person name="Zahm M."/>
            <person name="Klopp C."/>
            <person name="Cedric C."/>
            <person name="Louis A."/>
            <person name="Berthelot C."/>
            <person name="Parey E."/>
            <person name="Roest Crollius H."/>
            <person name="Montfort J."/>
            <person name="Robinson-Rechavi M."/>
            <person name="Bucao C."/>
            <person name="Bouchez O."/>
            <person name="Gislard M."/>
            <person name="Lluch J."/>
            <person name="Milhes M."/>
            <person name="Lampietro C."/>
            <person name="Lopez Roques C."/>
            <person name="Donnadieu C."/>
            <person name="Braasch I."/>
            <person name="Desvignes T."/>
            <person name="Postlethwait J."/>
            <person name="Bobe J."/>
            <person name="Guiguen Y."/>
            <person name="Dirks R."/>
        </authorList>
    </citation>
    <scope>NUCLEOTIDE SEQUENCE</scope>
    <source>
        <strain evidence="2">Tag_6206</strain>
        <tissue evidence="2">Liver</tissue>
    </source>
</reference>
<dbReference type="EMBL" id="JAFIRN010000005">
    <property type="protein sequence ID" value="KAG5849388.1"/>
    <property type="molecule type" value="Genomic_DNA"/>
</dbReference>
<comment type="caution">
    <text evidence="2">The sequence shown here is derived from an EMBL/GenBank/DDBJ whole genome shotgun (WGS) entry which is preliminary data.</text>
</comment>
<gene>
    <name evidence="2" type="ORF">ANANG_G00109870</name>
</gene>
<proteinExistence type="predicted"/>
<feature type="region of interest" description="Disordered" evidence="1">
    <location>
        <begin position="1"/>
        <end position="100"/>
    </location>
</feature>
<protein>
    <submittedName>
        <fullName evidence="2">Uncharacterized protein</fullName>
    </submittedName>
</protein>
<feature type="compositionally biased region" description="Low complexity" evidence="1">
    <location>
        <begin position="1"/>
        <end position="34"/>
    </location>
</feature>
<dbReference type="Proteomes" id="UP001044222">
    <property type="component" value="Unassembled WGS sequence"/>
</dbReference>
<keyword evidence="3" id="KW-1185">Reference proteome</keyword>
<accession>A0A9D3RZX0</accession>
<evidence type="ECO:0000313" key="2">
    <source>
        <dbReference type="EMBL" id="KAG5849388.1"/>
    </source>
</evidence>
<evidence type="ECO:0000313" key="3">
    <source>
        <dbReference type="Proteomes" id="UP001044222"/>
    </source>
</evidence>
<dbReference type="AlphaFoldDB" id="A0A9D3RZX0"/>
<name>A0A9D3RZX0_ANGAN</name>
<evidence type="ECO:0000256" key="1">
    <source>
        <dbReference type="SAM" id="MobiDB-lite"/>
    </source>
</evidence>
<organism evidence="2 3">
    <name type="scientific">Anguilla anguilla</name>
    <name type="common">European freshwater eel</name>
    <name type="synonym">Muraena anguilla</name>
    <dbReference type="NCBI Taxonomy" id="7936"/>
    <lineage>
        <taxon>Eukaryota</taxon>
        <taxon>Metazoa</taxon>
        <taxon>Chordata</taxon>
        <taxon>Craniata</taxon>
        <taxon>Vertebrata</taxon>
        <taxon>Euteleostomi</taxon>
        <taxon>Actinopterygii</taxon>
        <taxon>Neopterygii</taxon>
        <taxon>Teleostei</taxon>
        <taxon>Anguilliformes</taxon>
        <taxon>Anguillidae</taxon>
        <taxon>Anguilla</taxon>
    </lineage>
</organism>